<dbReference type="NCBIfam" id="TIGR01847">
    <property type="entry name" value="bacteriocin_sig"/>
    <property type="match status" value="1"/>
</dbReference>
<geneLocation type="plasmid" evidence="1">
    <name>pUC06D</name>
</geneLocation>
<dbReference type="AlphaFoldDB" id="A0A1V0NYI4"/>
<dbReference type="Proteomes" id="UP000192095">
    <property type="component" value="Plasmid pUC06D"/>
</dbReference>
<organism evidence="1">
    <name type="scientific">Lactococcus lactis subsp. lactis</name>
    <name type="common">Streptococcus lactis</name>
    <dbReference type="NCBI Taxonomy" id="1360"/>
    <lineage>
        <taxon>Bacteria</taxon>
        <taxon>Bacillati</taxon>
        <taxon>Bacillota</taxon>
        <taxon>Bacilli</taxon>
        <taxon>Lactobacillales</taxon>
        <taxon>Streptococcaceae</taxon>
        <taxon>Lactococcus</taxon>
    </lineage>
</organism>
<dbReference type="GO" id="GO:0005576">
    <property type="term" value="C:extracellular region"/>
    <property type="evidence" value="ECO:0007669"/>
    <property type="project" value="InterPro"/>
</dbReference>
<dbReference type="Pfam" id="PF04369">
    <property type="entry name" value="Lactococcin"/>
    <property type="match status" value="1"/>
</dbReference>
<reference evidence="1" key="1">
    <citation type="journal article" date="2017" name="BMC Genomics">
        <title>Comparative and functional genomics of the Lactococcus lactis taxon; insights into evolution and niche adaptation.</title>
        <authorList>
            <person name="Kelleher P."/>
            <person name="Bottacini F."/>
            <person name="Mahony J."/>
            <person name="Kilcawley K.N."/>
            <person name="van Sinderen D."/>
        </authorList>
    </citation>
    <scope>NUCLEOTIDE SEQUENCE [LARGE SCALE GENOMIC DNA]</scope>
    <source>
        <strain evidence="1">UC06</strain>
    </source>
</reference>
<dbReference type="GO" id="GO:0042742">
    <property type="term" value="P:defense response to bacterium"/>
    <property type="evidence" value="ECO:0007669"/>
    <property type="project" value="InterPro"/>
</dbReference>
<proteinExistence type="predicted"/>
<dbReference type="EMBL" id="CP016736">
    <property type="protein sequence ID" value="ARE19541.2"/>
    <property type="molecule type" value="Genomic_DNA"/>
</dbReference>
<dbReference type="RefSeq" id="WP_081213849.1">
    <property type="nucleotide sequence ID" value="NZ_CP016736.2"/>
</dbReference>
<name>A0A1V0NYI4_LACLL</name>
<reference evidence="1" key="2">
    <citation type="submission" date="2023-07" db="EMBL/GenBank/DDBJ databases">
        <authorList>
            <person name="McDonnell B."/>
        </authorList>
    </citation>
    <scope>NUCLEOTIDE SEQUENCE</scope>
    <source>
        <strain evidence="1">UC06</strain>
        <plasmid evidence="1">pUC06D</plasmid>
    </source>
</reference>
<gene>
    <name evidence="1" type="ORF">LLUC06_04175</name>
</gene>
<evidence type="ECO:0000313" key="1">
    <source>
        <dbReference type="EMBL" id="ARE19541.2"/>
    </source>
</evidence>
<dbReference type="InterPro" id="IPR007464">
    <property type="entry name" value="Bacteriocin_IId"/>
</dbReference>
<dbReference type="InterPro" id="IPR010133">
    <property type="entry name" value="Bacteriocin_signal_seq"/>
</dbReference>
<protein>
    <submittedName>
        <fullName evidence="1">Lactococcin family bacteriocin</fullName>
    </submittedName>
</protein>
<sequence length="82" mass="9316">MKRRVHKMKNPEHDLKPFKILSDKELQEVNGGMSWWQAIEGVISNFQSIPAWVQGNVKPSGYVPGGGLWIGSPGMETRKIRR</sequence>
<accession>A0A1V0NYI4</accession>
<keyword evidence="1" id="KW-0614">Plasmid</keyword>